<dbReference type="Pfam" id="PF07811">
    <property type="entry name" value="TadE"/>
    <property type="match status" value="1"/>
</dbReference>
<evidence type="ECO:0000313" key="3">
    <source>
        <dbReference type="EMBL" id="QEO15635.1"/>
    </source>
</evidence>
<name>A0A5C1YJC2_9MICO</name>
<feature type="region of interest" description="Disordered" evidence="1">
    <location>
        <begin position="1"/>
        <end position="45"/>
    </location>
</feature>
<dbReference type="AlphaFoldDB" id="A0A5C1YJC2"/>
<reference evidence="3 4" key="1">
    <citation type="submission" date="2019-09" db="EMBL/GenBank/DDBJ databases">
        <title>Genome sequencing of strain KACC 19306.</title>
        <authorList>
            <person name="Heo J."/>
            <person name="Kim S.-J."/>
            <person name="Kim J.-S."/>
            <person name="Hong S.-B."/>
            <person name="Kwon S.-W."/>
        </authorList>
    </citation>
    <scope>NUCLEOTIDE SEQUENCE [LARGE SCALE GENOMIC DNA]</scope>
    <source>
        <strain evidence="3 4">KACC 19306</strain>
    </source>
</reference>
<feature type="compositionally biased region" description="Basic and acidic residues" evidence="1">
    <location>
        <begin position="1"/>
        <end position="24"/>
    </location>
</feature>
<keyword evidence="4" id="KW-1185">Reference proteome</keyword>
<evidence type="ECO:0000259" key="2">
    <source>
        <dbReference type="Pfam" id="PF07811"/>
    </source>
</evidence>
<gene>
    <name evidence="3" type="ORF">FLP10_15270</name>
</gene>
<dbReference type="KEGG" id="ail:FLP10_15270"/>
<proteinExistence type="predicted"/>
<feature type="domain" description="TadE-like" evidence="2">
    <location>
        <begin position="93"/>
        <end position="135"/>
    </location>
</feature>
<protein>
    <submittedName>
        <fullName evidence="3">Pilus assembly protein</fullName>
    </submittedName>
</protein>
<evidence type="ECO:0000313" key="4">
    <source>
        <dbReference type="Proteomes" id="UP000324678"/>
    </source>
</evidence>
<dbReference type="InterPro" id="IPR012495">
    <property type="entry name" value="TadE-like_dom"/>
</dbReference>
<dbReference type="EMBL" id="CP043505">
    <property type="protein sequence ID" value="QEO15635.1"/>
    <property type="molecule type" value="Genomic_DNA"/>
</dbReference>
<dbReference type="OrthoDB" id="3826566at2"/>
<accession>A0A5C1YJC2</accession>
<sequence length="212" mass="23237">MHDRGLPFHDFPQHLDERTPDAITRRAHTRPTPHPRRRTRGCARVGAHHVDDRGTRDRGLVARRTGARRRVRPGDQARHRLRRLTRLVEDERGSAVAEFVLVSILLTTLALAVVQLALALHVRNTLLDAAAEGARYAAISGTTDVEGAERTRDLIATALGDAYGQHINVDRSDRDGVPTVAITVRATLPVVGLIGLDRGLEVTGHAAVELVE</sequence>
<dbReference type="Proteomes" id="UP000324678">
    <property type="component" value="Chromosome"/>
</dbReference>
<organism evidence="3 4">
    <name type="scientific">Agromyces intestinalis</name>
    <dbReference type="NCBI Taxonomy" id="2592652"/>
    <lineage>
        <taxon>Bacteria</taxon>
        <taxon>Bacillati</taxon>
        <taxon>Actinomycetota</taxon>
        <taxon>Actinomycetes</taxon>
        <taxon>Micrococcales</taxon>
        <taxon>Microbacteriaceae</taxon>
        <taxon>Agromyces</taxon>
    </lineage>
</organism>
<evidence type="ECO:0000256" key="1">
    <source>
        <dbReference type="SAM" id="MobiDB-lite"/>
    </source>
</evidence>
<feature type="compositionally biased region" description="Basic residues" evidence="1">
    <location>
        <begin position="25"/>
        <end position="41"/>
    </location>
</feature>